<dbReference type="InterPro" id="IPR005467">
    <property type="entry name" value="His_kinase_dom"/>
</dbReference>
<dbReference type="InterPro" id="IPR003594">
    <property type="entry name" value="HATPase_dom"/>
</dbReference>
<dbReference type="SMART" id="SM00065">
    <property type="entry name" value="GAF"/>
    <property type="match status" value="1"/>
</dbReference>
<dbReference type="PRINTS" id="PR00344">
    <property type="entry name" value="BCTRLSENSOR"/>
</dbReference>
<dbReference type="SUPFAM" id="SSF55785">
    <property type="entry name" value="PYP-like sensor domain (PAS domain)"/>
    <property type="match status" value="1"/>
</dbReference>
<keyword evidence="9" id="KW-0067">ATP-binding</keyword>
<keyword evidence="13" id="KW-0175">Coiled coil</keyword>
<dbReference type="PROSITE" id="PS50109">
    <property type="entry name" value="HIS_KIN"/>
    <property type="match status" value="1"/>
</dbReference>
<dbReference type="NCBIfam" id="TIGR00229">
    <property type="entry name" value="sensory_box"/>
    <property type="match status" value="1"/>
</dbReference>
<evidence type="ECO:0000313" key="17">
    <source>
        <dbReference type="EMBL" id="MBD6614441.1"/>
    </source>
</evidence>
<dbReference type="AlphaFoldDB" id="A0AA40SSI4"/>
<comment type="subcellular location">
    <subcellularLocation>
        <location evidence="2">Cell membrane</location>
    </subcellularLocation>
</comment>
<dbReference type="InterPro" id="IPR000014">
    <property type="entry name" value="PAS"/>
</dbReference>
<proteinExistence type="predicted"/>
<dbReference type="RefSeq" id="WP_191755690.1">
    <property type="nucleotide sequence ID" value="NZ_VJXY01000001.1"/>
</dbReference>
<sequence>MNIDDLSQQIEELRSRVVALLQRTTQEFTFTTSSQQDLITEAFEELHIALEELKVAEEQLKATRAVAKEERHRYQELFDFAPDGYLVTDIYGTILEANRAASVLLNVSQRFLIRKPLLSYIAQSDHQAFFDFLTQLQHLDRREEWEICLQPRKQVCFDAAVTVVTVRNNQREPVALRWLMRDISDRKRLELERNQLLASEQATRIAAQAAQKRSYFLSEASCVLASSLDYHTTLNSVAQLAVPTLADWCIVDVIENNLPIFSNPIVAALEAQKEALVRKLQQCYPVSIDADYGAPRVLSTGKPQLNIVIHESSLLKIAYNEEHLSLLYQLQAKSDMIVPLLVRDRKLGTITFASTQPGRHYTTVDLVMACELAQRAAIAIDNARLYQQAQEASRIKDEFLAIVSHELRTPLNSMIGWVQMIRNRKLDEATTSKALETIERNAKIQTKVIDDILDISRIVRGKIRLNSRKVNLIPIINGAIEALRPTAEIKNIQIEFNFDPSVGQVIGDAERLQQILWNLLSNAIKFTPSDGHVEVHLKQVNSNAQITVTDTGKGISAEFLPYIFERFSQADSTTTRANNGLGLGLAIVRYLVEMHSGRVYAVSEGEGRGATFTVQLPIVEPPPEQLINESEEQFNHFTGLDNLQVLLVEDNRDTRELIAFILEHSGAQVTAVSSVGEALEMLAKFRPDILLSDIGMPEEDGYSLIRKIRAQETGQKEKLPAIALTAFARDEERKLILQAGFQAHISKPVEPDELVTIVTNLAKPSG</sequence>
<dbReference type="GO" id="GO:0005886">
    <property type="term" value="C:plasma membrane"/>
    <property type="evidence" value="ECO:0007669"/>
    <property type="project" value="UniProtKB-SubCell"/>
</dbReference>
<dbReference type="SUPFAM" id="SSF52172">
    <property type="entry name" value="CheY-like"/>
    <property type="match status" value="1"/>
</dbReference>
<feature type="modified residue" description="4-aspartylphosphate" evidence="12">
    <location>
        <position position="693"/>
    </location>
</feature>
<dbReference type="GO" id="GO:0005524">
    <property type="term" value="F:ATP binding"/>
    <property type="evidence" value="ECO:0007669"/>
    <property type="project" value="UniProtKB-KW"/>
</dbReference>
<evidence type="ECO:0000256" key="1">
    <source>
        <dbReference type="ARBA" id="ARBA00000085"/>
    </source>
</evidence>
<dbReference type="Proteomes" id="UP001165986">
    <property type="component" value="Unassembled WGS sequence"/>
</dbReference>
<keyword evidence="11" id="KW-0472">Membrane</keyword>
<evidence type="ECO:0000313" key="18">
    <source>
        <dbReference type="Proteomes" id="UP001165986"/>
    </source>
</evidence>
<feature type="domain" description="PAS" evidence="16">
    <location>
        <begin position="70"/>
        <end position="140"/>
    </location>
</feature>
<dbReference type="Pfam" id="PF02518">
    <property type="entry name" value="HATPase_c"/>
    <property type="match status" value="1"/>
</dbReference>
<dbReference type="Gene3D" id="3.30.450.40">
    <property type="match status" value="1"/>
</dbReference>
<dbReference type="SMART" id="SM00091">
    <property type="entry name" value="PAS"/>
    <property type="match status" value="1"/>
</dbReference>
<dbReference type="FunFam" id="3.30.450.40:FF:000035">
    <property type="entry name" value="PAS sensor protein"/>
    <property type="match status" value="1"/>
</dbReference>
<feature type="domain" description="Response regulatory" evidence="15">
    <location>
        <begin position="644"/>
        <end position="762"/>
    </location>
</feature>
<comment type="catalytic activity">
    <reaction evidence="1">
        <text>ATP + protein L-histidine = ADP + protein N-phospho-L-histidine.</text>
        <dbReference type="EC" id="2.7.13.3"/>
    </reaction>
</comment>
<evidence type="ECO:0000256" key="11">
    <source>
        <dbReference type="ARBA" id="ARBA00023136"/>
    </source>
</evidence>
<evidence type="ECO:0000256" key="9">
    <source>
        <dbReference type="ARBA" id="ARBA00022840"/>
    </source>
</evidence>
<dbReference type="SUPFAM" id="SSF47384">
    <property type="entry name" value="Homodimeric domain of signal transducing histidine kinase"/>
    <property type="match status" value="1"/>
</dbReference>
<evidence type="ECO:0000256" key="4">
    <source>
        <dbReference type="ARBA" id="ARBA00022475"/>
    </source>
</evidence>
<dbReference type="Pfam" id="PF01590">
    <property type="entry name" value="GAF"/>
    <property type="match status" value="1"/>
</dbReference>
<keyword evidence="6" id="KW-0808">Transferase</keyword>
<dbReference type="SMART" id="SM00388">
    <property type="entry name" value="HisKA"/>
    <property type="match status" value="1"/>
</dbReference>
<evidence type="ECO:0000259" key="14">
    <source>
        <dbReference type="PROSITE" id="PS50109"/>
    </source>
</evidence>
<dbReference type="CDD" id="cd00130">
    <property type="entry name" value="PAS"/>
    <property type="match status" value="1"/>
</dbReference>
<keyword evidence="18" id="KW-1185">Reference proteome</keyword>
<accession>A0AA40SSI4</accession>
<dbReference type="InterPro" id="IPR003018">
    <property type="entry name" value="GAF"/>
</dbReference>
<dbReference type="SMART" id="SM00387">
    <property type="entry name" value="HATPase_c"/>
    <property type="match status" value="1"/>
</dbReference>
<dbReference type="CDD" id="cd16922">
    <property type="entry name" value="HATPase_EvgS-ArcB-TorS-like"/>
    <property type="match status" value="1"/>
</dbReference>
<feature type="coiled-coil region" evidence="13">
    <location>
        <begin position="3"/>
        <end position="77"/>
    </location>
</feature>
<dbReference type="SUPFAM" id="SSF55874">
    <property type="entry name" value="ATPase domain of HSP90 chaperone/DNA topoisomerase II/histidine kinase"/>
    <property type="match status" value="1"/>
</dbReference>
<dbReference type="Gene3D" id="3.40.50.2300">
    <property type="match status" value="1"/>
</dbReference>
<evidence type="ECO:0000256" key="10">
    <source>
        <dbReference type="ARBA" id="ARBA00023012"/>
    </source>
</evidence>
<evidence type="ECO:0000256" key="3">
    <source>
        <dbReference type="ARBA" id="ARBA00012438"/>
    </source>
</evidence>
<dbReference type="Gene3D" id="3.30.565.10">
    <property type="entry name" value="Histidine kinase-like ATPase, C-terminal domain"/>
    <property type="match status" value="1"/>
</dbReference>
<dbReference type="InterPro" id="IPR029016">
    <property type="entry name" value="GAF-like_dom_sf"/>
</dbReference>
<protein>
    <recommendedName>
        <fullName evidence="3">histidine kinase</fullName>
        <ecNumber evidence="3">2.7.13.3</ecNumber>
    </recommendedName>
</protein>
<evidence type="ECO:0000256" key="6">
    <source>
        <dbReference type="ARBA" id="ARBA00022679"/>
    </source>
</evidence>
<keyword evidence="8" id="KW-0418">Kinase</keyword>
<dbReference type="Pfam" id="PF00072">
    <property type="entry name" value="Response_reg"/>
    <property type="match status" value="1"/>
</dbReference>
<dbReference type="InterPro" id="IPR011006">
    <property type="entry name" value="CheY-like_superfamily"/>
</dbReference>
<dbReference type="GO" id="GO:0000155">
    <property type="term" value="F:phosphorelay sensor kinase activity"/>
    <property type="evidence" value="ECO:0007669"/>
    <property type="project" value="InterPro"/>
</dbReference>
<dbReference type="Pfam" id="PF00989">
    <property type="entry name" value="PAS"/>
    <property type="match status" value="1"/>
</dbReference>
<dbReference type="SUPFAM" id="SSF55781">
    <property type="entry name" value="GAF domain-like"/>
    <property type="match status" value="1"/>
</dbReference>
<dbReference type="CDD" id="cd17580">
    <property type="entry name" value="REC_2_DhkD-like"/>
    <property type="match status" value="1"/>
</dbReference>
<evidence type="ECO:0000256" key="12">
    <source>
        <dbReference type="PROSITE-ProRule" id="PRU00169"/>
    </source>
</evidence>
<dbReference type="FunFam" id="3.30.565.10:FF:000023">
    <property type="entry name" value="PAS domain-containing sensor histidine kinase"/>
    <property type="match status" value="1"/>
</dbReference>
<dbReference type="CDD" id="cd00082">
    <property type="entry name" value="HisKA"/>
    <property type="match status" value="1"/>
</dbReference>
<dbReference type="Gene3D" id="3.30.450.20">
    <property type="entry name" value="PAS domain"/>
    <property type="match status" value="1"/>
</dbReference>
<dbReference type="PROSITE" id="PS50112">
    <property type="entry name" value="PAS"/>
    <property type="match status" value="1"/>
</dbReference>
<dbReference type="InterPro" id="IPR036097">
    <property type="entry name" value="HisK_dim/P_sf"/>
</dbReference>
<keyword evidence="5 12" id="KW-0597">Phosphoprotein</keyword>
<gene>
    <name evidence="17" type="ORF">FNW02_00760</name>
</gene>
<evidence type="ECO:0000259" key="16">
    <source>
        <dbReference type="PROSITE" id="PS50112"/>
    </source>
</evidence>
<dbReference type="EC" id="2.7.13.3" evidence="3"/>
<dbReference type="GO" id="GO:0006355">
    <property type="term" value="P:regulation of DNA-templated transcription"/>
    <property type="evidence" value="ECO:0007669"/>
    <property type="project" value="InterPro"/>
</dbReference>
<organism evidence="17 18">
    <name type="scientific">Komarekiella delphini-convector SJRDD-AB1</name>
    <dbReference type="NCBI Taxonomy" id="2593771"/>
    <lineage>
        <taxon>Bacteria</taxon>
        <taxon>Bacillati</taxon>
        <taxon>Cyanobacteriota</taxon>
        <taxon>Cyanophyceae</taxon>
        <taxon>Nostocales</taxon>
        <taxon>Nostocaceae</taxon>
        <taxon>Komarekiella</taxon>
        <taxon>Komarekiella delphini-convector</taxon>
    </lineage>
</organism>
<dbReference type="InterPro" id="IPR013767">
    <property type="entry name" value="PAS_fold"/>
</dbReference>
<evidence type="ECO:0000256" key="5">
    <source>
        <dbReference type="ARBA" id="ARBA00022553"/>
    </source>
</evidence>
<keyword evidence="4" id="KW-1003">Cell membrane</keyword>
<dbReference type="InterPro" id="IPR004358">
    <property type="entry name" value="Sig_transdc_His_kin-like_C"/>
</dbReference>
<dbReference type="Gene3D" id="1.10.287.130">
    <property type="match status" value="1"/>
</dbReference>
<evidence type="ECO:0000259" key="15">
    <source>
        <dbReference type="PROSITE" id="PS50110"/>
    </source>
</evidence>
<dbReference type="PANTHER" id="PTHR43547:SF2">
    <property type="entry name" value="HYBRID SIGNAL TRANSDUCTION HISTIDINE KINASE C"/>
    <property type="match status" value="1"/>
</dbReference>
<reference evidence="17" key="1">
    <citation type="submission" date="2019-07" db="EMBL/GenBank/DDBJ databases">
        <title>Toxilogical consequences of a new and cryptic species of cyanobacteria (Komarekiella delphini-convector) recovered from the epidermis of a bottlenose dolphin and 1500 ft. in the air.</title>
        <authorList>
            <person name="Brown A.O."/>
            <person name="Dvorak P."/>
            <person name="Villanueva C.D."/>
            <person name="Foss A.J."/>
            <person name="Garvey A.D."/>
            <person name="Gibson Q.A."/>
            <person name="Johansen J.R."/>
            <person name="Casamatta D.A."/>
        </authorList>
    </citation>
    <scope>NUCLEOTIDE SEQUENCE</scope>
    <source>
        <strain evidence="17">SJRDD-AB1</strain>
    </source>
</reference>
<dbReference type="Pfam" id="PF00512">
    <property type="entry name" value="HisKA"/>
    <property type="match status" value="1"/>
</dbReference>
<dbReference type="PROSITE" id="PS50110">
    <property type="entry name" value="RESPONSE_REGULATORY"/>
    <property type="match status" value="1"/>
</dbReference>
<keyword evidence="10" id="KW-0902">Two-component regulatory system</keyword>
<dbReference type="InterPro" id="IPR001789">
    <property type="entry name" value="Sig_transdc_resp-reg_receiver"/>
</dbReference>
<dbReference type="InterPro" id="IPR003661">
    <property type="entry name" value="HisK_dim/P_dom"/>
</dbReference>
<evidence type="ECO:0000256" key="2">
    <source>
        <dbReference type="ARBA" id="ARBA00004236"/>
    </source>
</evidence>
<dbReference type="SMART" id="SM00448">
    <property type="entry name" value="REC"/>
    <property type="match status" value="1"/>
</dbReference>
<keyword evidence="7" id="KW-0547">Nucleotide-binding</keyword>
<dbReference type="PANTHER" id="PTHR43547">
    <property type="entry name" value="TWO-COMPONENT HISTIDINE KINASE"/>
    <property type="match status" value="1"/>
</dbReference>
<dbReference type="InterPro" id="IPR036890">
    <property type="entry name" value="HATPase_C_sf"/>
</dbReference>
<dbReference type="EMBL" id="VJXY01000001">
    <property type="protein sequence ID" value="MBD6614441.1"/>
    <property type="molecule type" value="Genomic_DNA"/>
</dbReference>
<feature type="domain" description="Histidine kinase" evidence="14">
    <location>
        <begin position="402"/>
        <end position="620"/>
    </location>
</feature>
<evidence type="ECO:0000256" key="13">
    <source>
        <dbReference type="SAM" id="Coils"/>
    </source>
</evidence>
<comment type="caution">
    <text evidence="17">The sequence shown here is derived from an EMBL/GenBank/DDBJ whole genome shotgun (WGS) entry which is preliminary data.</text>
</comment>
<name>A0AA40SSI4_9NOST</name>
<evidence type="ECO:0000256" key="7">
    <source>
        <dbReference type="ARBA" id="ARBA00022741"/>
    </source>
</evidence>
<evidence type="ECO:0000256" key="8">
    <source>
        <dbReference type="ARBA" id="ARBA00022777"/>
    </source>
</evidence>
<dbReference type="InterPro" id="IPR035965">
    <property type="entry name" value="PAS-like_dom_sf"/>
</dbReference>